<dbReference type="InterPro" id="IPR049326">
    <property type="entry name" value="Rhodopsin_dom_fungi"/>
</dbReference>
<name>A0A8H6NFI8_9PEZI</name>
<sequence>MAEAPTSWLQNLGIAIEIVLPSLALIVVILRLYIRIDTKSLGWDDACVCAAMALAIALAVGSIICLFCLPPPSMSNGSLLSIGMKELYIGIHYWDVPQPMDPTKGMIWIYIVGAVYNPILALVKQSVLIFLLRVSGVKTAVRKIVWGTAIFNFALMLATFFAVIFQCIPIEMNWKPTLDGKCIEQFAFGISTACLTIVTDLIAVALPFYIFLGLKMNRKRKIGLMAVFMLGIIVTIVSVVRLYFLAQNFIDTSPDKNFSLGFCVSSIECNLAIITASGPALWPLIRRWIPHLKSSRDAEYYDHKYHTGQGWIRTGDGPHTMPAGSIGLKDMGSRRVQTEVRSGDSIYPQDSDEELMTGTGIMRTTNFAVTRDGTTRGGADISKANLE</sequence>
<dbReference type="Pfam" id="PF20684">
    <property type="entry name" value="Fung_rhodopsin"/>
    <property type="match status" value="1"/>
</dbReference>
<evidence type="ECO:0000256" key="3">
    <source>
        <dbReference type="ARBA" id="ARBA00022989"/>
    </source>
</evidence>
<accession>A0A8H6NFI8</accession>
<gene>
    <name evidence="8" type="ORF">CMUS01_07625</name>
</gene>
<comment type="caution">
    <text evidence="8">The sequence shown here is derived from an EMBL/GenBank/DDBJ whole genome shotgun (WGS) entry which is preliminary data.</text>
</comment>
<feature type="transmembrane region" description="Helical" evidence="6">
    <location>
        <begin position="144"/>
        <end position="166"/>
    </location>
</feature>
<dbReference type="GO" id="GO:0016020">
    <property type="term" value="C:membrane"/>
    <property type="evidence" value="ECO:0007669"/>
    <property type="project" value="UniProtKB-SubCell"/>
</dbReference>
<feature type="transmembrane region" description="Helical" evidence="6">
    <location>
        <begin position="186"/>
        <end position="212"/>
    </location>
</feature>
<keyword evidence="9" id="KW-1185">Reference proteome</keyword>
<evidence type="ECO:0000313" key="8">
    <source>
        <dbReference type="EMBL" id="KAF6830750.1"/>
    </source>
</evidence>
<evidence type="ECO:0000256" key="4">
    <source>
        <dbReference type="ARBA" id="ARBA00023136"/>
    </source>
</evidence>
<protein>
    <submittedName>
        <fullName evidence="8">Integral membrane protein</fullName>
    </submittedName>
</protein>
<feature type="transmembrane region" description="Helical" evidence="6">
    <location>
        <begin position="46"/>
        <end position="69"/>
    </location>
</feature>
<evidence type="ECO:0000256" key="1">
    <source>
        <dbReference type="ARBA" id="ARBA00004141"/>
    </source>
</evidence>
<proteinExistence type="inferred from homology"/>
<organism evidence="8 9">
    <name type="scientific">Colletotrichum musicola</name>
    <dbReference type="NCBI Taxonomy" id="2175873"/>
    <lineage>
        <taxon>Eukaryota</taxon>
        <taxon>Fungi</taxon>
        <taxon>Dikarya</taxon>
        <taxon>Ascomycota</taxon>
        <taxon>Pezizomycotina</taxon>
        <taxon>Sordariomycetes</taxon>
        <taxon>Hypocreomycetidae</taxon>
        <taxon>Glomerellales</taxon>
        <taxon>Glomerellaceae</taxon>
        <taxon>Colletotrichum</taxon>
        <taxon>Colletotrichum orchidearum species complex</taxon>
    </lineage>
</organism>
<evidence type="ECO:0000256" key="2">
    <source>
        <dbReference type="ARBA" id="ARBA00022692"/>
    </source>
</evidence>
<evidence type="ECO:0000313" key="9">
    <source>
        <dbReference type="Proteomes" id="UP000639643"/>
    </source>
</evidence>
<dbReference type="InterPro" id="IPR052337">
    <property type="entry name" value="SAT4-like"/>
</dbReference>
<keyword evidence="4 6" id="KW-0472">Membrane</keyword>
<dbReference type="PANTHER" id="PTHR33048">
    <property type="entry name" value="PTH11-LIKE INTEGRAL MEMBRANE PROTEIN (AFU_ORTHOLOGUE AFUA_5G11245)"/>
    <property type="match status" value="1"/>
</dbReference>
<feature type="transmembrane region" description="Helical" evidence="6">
    <location>
        <begin position="107"/>
        <end position="132"/>
    </location>
</feature>
<dbReference type="Proteomes" id="UP000639643">
    <property type="component" value="Unassembled WGS sequence"/>
</dbReference>
<evidence type="ECO:0000259" key="7">
    <source>
        <dbReference type="Pfam" id="PF20684"/>
    </source>
</evidence>
<dbReference type="PANTHER" id="PTHR33048:SF108">
    <property type="entry name" value="INTEGRAL MEMBRANE PROTEIN"/>
    <property type="match status" value="1"/>
</dbReference>
<feature type="domain" description="Rhodopsin" evidence="7">
    <location>
        <begin position="30"/>
        <end position="287"/>
    </location>
</feature>
<evidence type="ECO:0000256" key="6">
    <source>
        <dbReference type="SAM" id="Phobius"/>
    </source>
</evidence>
<comment type="similarity">
    <text evidence="5">Belongs to the SAT4 family.</text>
</comment>
<feature type="transmembrane region" description="Helical" evidence="6">
    <location>
        <begin position="12"/>
        <end position="34"/>
    </location>
</feature>
<reference evidence="8" key="1">
    <citation type="journal article" date="2020" name="Phytopathology">
        <title>Genome Sequence Resources of Colletotrichum truncatum, C. plurivorum, C. musicola, and C. sojae: Four Species Pathogenic to Soybean (Glycine max).</title>
        <authorList>
            <person name="Rogerio F."/>
            <person name="Boufleur T.R."/>
            <person name="Ciampi-Guillardi M."/>
            <person name="Sukno S.A."/>
            <person name="Thon M.R."/>
            <person name="Massola Junior N.S."/>
            <person name="Baroncelli R."/>
        </authorList>
    </citation>
    <scope>NUCLEOTIDE SEQUENCE</scope>
    <source>
        <strain evidence="8">LFN0074</strain>
    </source>
</reference>
<keyword evidence="3 6" id="KW-1133">Transmembrane helix</keyword>
<evidence type="ECO:0000256" key="5">
    <source>
        <dbReference type="ARBA" id="ARBA00038359"/>
    </source>
</evidence>
<dbReference type="EMBL" id="WIGM01000278">
    <property type="protein sequence ID" value="KAF6830750.1"/>
    <property type="molecule type" value="Genomic_DNA"/>
</dbReference>
<keyword evidence="2 6" id="KW-0812">Transmembrane</keyword>
<dbReference type="OrthoDB" id="5283415at2759"/>
<dbReference type="AlphaFoldDB" id="A0A8H6NFI8"/>
<feature type="transmembrane region" description="Helical" evidence="6">
    <location>
        <begin position="224"/>
        <end position="246"/>
    </location>
</feature>
<comment type="subcellular location">
    <subcellularLocation>
        <location evidence="1">Membrane</location>
        <topology evidence="1">Multi-pass membrane protein</topology>
    </subcellularLocation>
</comment>